<name>W5NLP5_LEPOC</name>
<dbReference type="GO" id="GO:0004930">
    <property type="term" value="F:G protein-coupled receptor activity"/>
    <property type="evidence" value="ECO:0007669"/>
    <property type="project" value="UniProtKB-KW"/>
</dbReference>
<dbReference type="HOGENOM" id="CLU_012526_0_1_1"/>
<accession>W5NLP5</accession>
<keyword evidence="9" id="KW-1015">Disulfide bond</keyword>
<dbReference type="SUPFAM" id="SSF81321">
    <property type="entry name" value="Family A G protein-coupled receptor-like"/>
    <property type="match status" value="1"/>
</dbReference>
<dbReference type="STRING" id="7918.ENSLOCP00000021554"/>
<dbReference type="OMA" id="FCEFTIL"/>
<keyword evidence="8 14" id="KW-0472">Membrane</keyword>
<evidence type="ECO:0000256" key="13">
    <source>
        <dbReference type="RuleBase" id="RU000688"/>
    </source>
</evidence>
<dbReference type="FunFam" id="1.20.1070.10:FF:000024">
    <property type="entry name" value="Olfactory receptor"/>
    <property type="match status" value="1"/>
</dbReference>
<dbReference type="GeneTree" id="ENSGT00950000183023"/>
<feature type="transmembrane region" description="Helical" evidence="14">
    <location>
        <begin position="63"/>
        <end position="83"/>
    </location>
</feature>
<evidence type="ECO:0000256" key="14">
    <source>
        <dbReference type="RuleBase" id="RU363047"/>
    </source>
</evidence>
<keyword evidence="17" id="KW-1185">Reference proteome</keyword>
<dbReference type="GO" id="GO:0004984">
    <property type="term" value="F:olfactory receptor activity"/>
    <property type="evidence" value="ECO:0000318"/>
    <property type="project" value="GO_Central"/>
</dbReference>
<keyword evidence="2 14" id="KW-1003">Cell membrane</keyword>
<dbReference type="InterPro" id="IPR000725">
    <property type="entry name" value="Olfact_rcpt"/>
</dbReference>
<reference evidence="16" key="2">
    <citation type="submission" date="2025-08" db="UniProtKB">
        <authorList>
            <consortium name="Ensembl"/>
        </authorList>
    </citation>
    <scope>IDENTIFICATION</scope>
</reference>
<dbReference type="InterPro" id="IPR017452">
    <property type="entry name" value="GPCR_Rhodpsn_7TM"/>
</dbReference>
<evidence type="ECO:0000256" key="10">
    <source>
        <dbReference type="ARBA" id="ARBA00023170"/>
    </source>
</evidence>
<evidence type="ECO:0000256" key="1">
    <source>
        <dbReference type="ARBA" id="ARBA00004651"/>
    </source>
</evidence>
<keyword evidence="12 13" id="KW-0807">Transducer</keyword>
<evidence type="ECO:0000256" key="12">
    <source>
        <dbReference type="ARBA" id="ARBA00023224"/>
    </source>
</evidence>
<feature type="transmembrane region" description="Helical" evidence="14">
    <location>
        <begin position="277"/>
        <end position="297"/>
    </location>
</feature>
<dbReference type="PROSITE" id="PS00237">
    <property type="entry name" value="G_PROTEIN_RECEP_F1_1"/>
    <property type="match status" value="1"/>
</dbReference>
<dbReference type="EMBL" id="AHAT01003301">
    <property type="status" value="NOT_ANNOTATED_CDS"/>
    <property type="molecule type" value="Genomic_DNA"/>
</dbReference>
<dbReference type="Proteomes" id="UP000018468">
    <property type="component" value="Linkage group LG3"/>
</dbReference>
<dbReference type="PRINTS" id="PR00237">
    <property type="entry name" value="GPCRRHODOPSN"/>
</dbReference>
<dbReference type="GO" id="GO:0005886">
    <property type="term" value="C:plasma membrane"/>
    <property type="evidence" value="ECO:0007669"/>
    <property type="project" value="UniProtKB-SubCell"/>
</dbReference>
<evidence type="ECO:0000256" key="5">
    <source>
        <dbReference type="ARBA" id="ARBA00022725"/>
    </source>
</evidence>
<evidence type="ECO:0000256" key="2">
    <source>
        <dbReference type="ARBA" id="ARBA00022475"/>
    </source>
</evidence>
<keyword evidence="5 14" id="KW-0552">Olfaction</keyword>
<evidence type="ECO:0000256" key="8">
    <source>
        <dbReference type="ARBA" id="ARBA00023136"/>
    </source>
</evidence>
<dbReference type="Ensembl" id="ENSLOCT00000021591.1">
    <property type="protein sequence ID" value="ENSLOCP00000021554.1"/>
    <property type="gene ID" value="ENSLOCG00000017449.1"/>
</dbReference>
<evidence type="ECO:0000256" key="4">
    <source>
        <dbReference type="ARBA" id="ARBA00022692"/>
    </source>
</evidence>
<dbReference type="GO" id="GO:0050911">
    <property type="term" value="P:detection of chemical stimulus involved in sensory perception of smell"/>
    <property type="evidence" value="ECO:0000318"/>
    <property type="project" value="GO_Central"/>
</dbReference>
<keyword evidence="11" id="KW-0325">Glycoprotein</keyword>
<keyword evidence="3 14" id="KW-0716">Sensory transduction</keyword>
<evidence type="ECO:0000256" key="9">
    <source>
        <dbReference type="ARBA" id="ARBA00023157"/>
    </source>
</evidence>
<keyword evidence="7 13" id="KW-0297">G-protein coupled receptor</keyword>
<evidence type="ECO:0000256" key="6">
    <source>
        <dbReference type="ARBA" id="ARBA00022989"/>
    </source>
</evidence>
<evidence type="ECO:0000256" key="7">
    <source>
        <dbReference type="ARBA" id="ARBA00023040"/>
    </source>
</evidence>
<evidence type="ECO:0000313" key="17">
    <source>
        <dbReference type="Proteomes" id="UP000018468"/>
    </source>
</evidence>
<dbReference type="AlphaFoldDB" id="W5NLP5"/>
<dbReference type="GO" id="GO:0005549">
    <property type="term" value="F:odorant binding"/>
    <property type="evidence" value="ECO:0000318"/>
    <property type="project" value="GO_Central"/>
</dbReference>
<dbReference type="InParanoid" id="W5NLP5"/>
<dbReference type="PROSITE" id="PS50262">
    <property type="entry name" value="G_PROTEIN_RECEP_F1_2"/>
    <property type="match status" value="1"/>
</dbReference>
<dbReference type="PANTHER" id="PTHR26451:SF860">
    <property type="entry name" value="ODORANT RECEPTOR-RELATED"/>
    <property type="match status" value="1"/>
</dbReference>
<feature type="domain" description="G-protein coupled receptors family 1 profile" evidence="15">
    <location>
        <begin position="46"/>
        <end position="294"/>
    </location>
</feature>
<evidence type="ECO:0000256" key="11">
    <source>
        <dbReference type="ARBA" id="ARBA00023180"/>
    </source>
</evidence>
<keyword evidence="6 14" id="KW-1133">Transmembrane helix</keyword>
<dbReference type="Pfam" id="PF13853">
    <property type="entry name" value="7tm_4"/>
    <property type="match status" value="1"/>
</dbReference>
<dbReference type="Gene3D" id="1.20.1070.10">
    <property type="entry name" value="Rhodopsin 7-helix transmembrane proteins"/>
    <property type="match status" value="1"/>
</dbReference>
<dbReference type="PRINTS" id="PR00245">
    <property type="entry name" value="OLFACTORYR"/>
</dbReference>
<reference evidence="16" key="3">
    <citation type="submission" date="2025-09" db="UniProtKB">
        <authorList>
            <consortium name="Ensembl"/>
        </authorList>
    </citation>
    <scope>IDENTIFICATION</scope>
</reference>
<feature type="transmembrane region" description="Helical" evidence="14">
    <location>
        <begin position="146"/>
        <end position="169"/>
    </location>
</feature>
<organism evidence="16 17">
    <name type="scientific">Lepisosteus oculatus</name>
    <name type="common">Spotted gar</name>
    <dbReference type="NCBI Taxonomy" id="7918"/>
    <lineage>
        <taxon>Eukaryota</taxon>
        <taxon>Metazoa</taxon>
        <taxon>Chordata</taxon>
        <taxon>Craniata</taxon>
        <taxon>Vertebrata</taxon>
        <taxon>Euteleostomi</taxon>
        <taxon>Actinopterygii</taxon>
        <taxon>Neopterygii</taxon>
        <taxon>Holostei</taxon>
        <taxon>Semionotiformes</taxon>
        <taxon>Lepisosteidae</taxon>
        <taxon>Lepisosteus</taxon>
    </lineage>
</organism>
<proteinExistence type="inferred from homology"/>
<dbReference type="InterPro" id="IPR000276">
    <property type="entry name" value="GPCR_Rhodpsn"/>
</dbReference>
<dbReference type="GO" id="GO:0016020">
    <property type="term" value="C:membrane"/>
    <property type="evidence" value="ECO:0000318"/>
    <property type="project" value="GO_Central"/>
</dbReference>
<feature type="transmembrane region" description="Helical" evidence="14">
    <location>
        <begin position="246"/>
        <end position="265"/>
    </location>
</feature>
<dbReference type="eggNOG" id="ENOG502RDRC">
    <property type="taxonomic scope" value="Eukaryota"/>
</dbReference>
<keyword evidence="4 13" id="KW-0812">Transmembrane</keyword>
<comment type="similarity">
    <text evidence="13">Belongs to the G-protein coupled receptor 1 family.</text>
</comment>
<dbReference type="InterPro" id="IPR052921">
    <property type="entry name" value="GPCR1_Superfamily_Member"/>
</dbReference>
<evidence type="ECO:0000256" key="3">
    <source>
        <dbReference type="ARBA" id="ARBA00022606"/>
    </source>
</evidence>
<feature type="transmembrane region" description="Helical" evidence="14">
    <location>
        <begin position="103"/>
        <end position="125"/>
    </location>
</feature>
<reference evidence="17" key="1">
    <citation type="submission" date="2011-12" db="EMBL/GenBank/DDBJ databases">
        <title>The Draft Genome of Lepisosteus oculatus.</title>
        <authorList>
            <consortium name="The Broad Institute Genome Assembly &amp; Analysis Group"/>
            <consortium name="Computational R&amp;D Group"/>
            <consortium name="and Sequencing Platform"/>
            <person name="Di Palma F."/>
            <person name="Alfoldi J."/>
            <person name="Johnson J."/>
            <person name="Berlin A."/>
            <person name="Gnerre S."/>
            <person name="Jaffe D."/>
            <person name="MacCallum I."/>
            <person name="Young S."/>
            <person name="Walker B.J."/>
            <person name="Lander E.S."/>
            <person name="Lindblad-Toh K."/>
        </authorList>
    </citation>
    <scope>NUCLEOTIDE SEQUENCE [LARGE SCALE GENOMIC DNA]</scope>
</reference>
<dbReference type="PANTHER" id="PTHR26451">
    <property type="entry name" value="G_PROTEIN_RECEP_F1_2 DOMAIN-CONTAINING PROTEIN"/>
    <property type="match status" value="1"/>
</dbReference>
<feature type="transmembrane region" description="Helical" evidence="14">
    <location>
        <begin position="201"/>
        <end position="225"/>
    </location>
</feature>
<evidence type="ECO:0000313" key="16">
    <source>
        <dbReference type="Ensembl" id="ENSLOCP00000021554.1"/>
    </source>
</evidence>
<sequence>FIFKLLETMNSSDVTVFTLHGLNDTRTNKSIFFTFTVLFYLFIIFFNLILIAAVLLEKSLHEPMYIFICNLCINALYGSAGLYPKLLNDFLSDTHVISYTACITQLFVIYSFVFCEFTILTMMAFDRYIAICRPLEYHAVMTPLTVVKFLMFSWLFPLFEMMIAVLLTLRLPLCGSHIDKFYCENWSVVKLSCVDTTLNNLYGYILILKYTVQSLFVIFSYILIIRTCLMSNESRKKFMQTCLPHLITLISFLVTMLFDVMYTRYGSRNTPQILRNIMAVEFLVIPPLLNPLIYGLNLTQIRRTVFKLCNRKIK</sequence>
<feature type="transmembrane region" description="Helical" evidence="14">
    <location>
        <begin position="31"/>
        <end position="56"/>
    </location>
</feature>
<keyword evidence="10 13" id="KW-0675">Receptor</keyword>
<protein>
    <recommendedName>
        <fullName evidence="14">Olfactory receptor</fullName>
    </recommendedName>
</protein>
<evidence type="ECO:0000259" key="15">
    <source>
        <dbReference type="PROSITE" id="PS50262"/>
    </source>
</evidence>
<comment type="subcellular location">
    <subcellularLocation>
        <location evidence="1 14">Cell membrane</location>
        <topology evidence="1 14">Multi-pass membrane protein</topology>
    </subcellularLocation>
</comment>